<dbReference type="InterPro" id="IPR050906">
    <property type="entry name" value="Notch_signaling"/>
</dbReference>
<feature type="compositionally biased region" description="Polar residues" evidence="2">
    <location>
        <begin position="140"/>
        <end position="152"/>
    </location>
</feature>
<evidence type="ECO:0000313" key="5">
    <source>
        <dbReference type="Proteomes" id="UP001519460"/>
    </source>
</evidence>
<feature type="region of interest" description="Disordered" evidence="2">
    <location>
        <begin position="120"/>
        <end position="158"/>
    </location>
</feature>
<sequence length="350" mass="37991">QPQSQPEHTGFHYSSHTTLDTARHSYLTVSGSRGPDKGQHKPRKAVNLAVVIALRLLSAGRIMTDGSDRTGLDHIQFRSVWFLLLTLAGLCQALPTARDKRQAFHLVPLTSDNSTAITYDNSTGKEGSNPSPPMGLPPLGTSSGFEPQNTSQVDDDDMGNQFPDSGCINLCSLGNHCKNGGTCLFNVTTCSLHCACPEGYDPDRHCSSMGDNSSPSGVPFSNSTLRPLSQRECHGNRLFVCYHGQCLNTTEDTGLGGWLCACDPGWSGDFCTDPCTRDCGTRGTCRLDGVTREEYCSCNWPWQGVTCDDLPPPDPVVDDSKVYVVMLMFADDSKVYVVMLMLETTARSMS</sequence>
<dbReference type="InterPro" id="IPR000742">
    <property type="entry name" value="EGF"/>
</dbReference>
<evidence type="ECO:0000256" key="1">
    <source>
        <dbReference type="PROSITE-ProRule" id="PRU00076"/>
    </source>
</evidence>
<dbReference type="Proteomes" id="UP001519460">
    <property type="component" value="Unassembled WGS sequence"/>
</dbReference>
<dbReference type="PANTHER" id="PTHR24044:SF420">
    <property type="entry name" value="DELTA AND NOTCH-LIKE EPIDERMAL GROWTH FACTOR-RELATED RECEPTOR ISOFORM X1"/>
    <property type="match status" value="1"/>
</dbReference>
<dbReference type="CDD" id="cd00053">
    <property type="entry name" value="EGF"/>
    <property type="match status" value="1"/>
</dbReference>
<evidence type="ECO:0000256" key="2">
    <source>
        <dbReference type="SAM" id="MobiDB-lite"/>
    </source>
</evidence>
<keyword evidence="1" id="KW-0245">EGF-like domain</keyword>
<accession>A0ABD0KP75</accession>
<comment type="caution">
    <text evidence="4">The sequence shown here is derived from an EMBL/GenBank/DDBJ whole genome shotgun (WGS) entry which is preliminary data.</text>
</comment>
<protein>
    <recommendedName>
        <fullName evidence="3">EGF-like domain-containing protein</fullName>
    </recommendedName>
</protein>
<reference evidence="4 5" key="1">
    <citation type="journal article" date="2023" name="Sci. Data">
        <title>Genome assembly of the Korean intertidal mud-creeper Batillaria attramentaria.</title>
        <authorList>
            <person name="Patra A.K."/>
            <person name="Ho P.T."/>
            <person name="Jun S."/>
            <person name="Lee S.J."/>
            <person name="Kim Y."/>
            <person name="Won Y.J."/>
        </authorList>
    </citation>
    <scope>NUCLEOTIDE SEQUENCE [LARGE SCALE GENOMIC DNA]</scope>
    <source>
        <strain evidence="4">Wonlab-2016</strain>
    </source>
</reference>
<organism evidence="4 5">
    <name type="scientific">Batillaria attramentaria</name>
    <dbReference type="NCBI Taxonomy" id="370345"/>
    <lineage>
        <taxon>Eukaryota</taxon>
        <taxon>Metazoa</taxon>
        <taxon>Spiralia</taxon>
        <taxon>Lophotrochozoa</taxon>
        <taxon>Mollusca</taxon>
        <taxon>Gastropoda</taxon>
        <taxon>Caenogastropoda</taxon>
        <taxon>Sorbeoconcha</taxon>
        <taxon>Cerithioidea</taxon>
        <taxon>Batillariidae</taxon>
        <taxon>Batillaria</taxon>
    </lineage>
</organism>
<name>A0ABD0KP75_9CAEN</name>
<gene>
    <name evidence="4" type="ORF">BaRGS_00019706</name>
</gene>
<feature type="domain" description="EGF-like" evidence="3">
    <location>
        <begin position="168"/>
        <end position="207"/>
    </location>
</feature>
<keyword evidence="1" id="KW-1015">Disulfide bond</keyword>
<dbReference type="PROSITE" id="PS01186">
    <property type="entry name" value="EGF_2"/>
    <property type="match status" value="2"/>
</dbReference>
<feature type="non-terminal residue" evidence="4">
    <location>
        <position position="1"/>
    </location>
</feature>
<dbReference type="PROSITE" id="PS50026">
    <property type="entry name" value="EGF_3"/>
    <property type="match status" value="1"/>
</dbReference>
<dbReference type="Gene3D" id="2.10.25.10">
    <property type="entry name" value="Laminin"/>
    <property type="match status" value="1"/>
</dbReference>
<evidence type="ECO:0000259" key="3">
    <source>
        <dbReference type="PROSITE" id="PS50026"/>
    </source>
</evidence>
<evidence type="ECO:0000313" key="4">
    <source>
        <dbReference type="EMBL" id="KAK7489045.1"/>
    </source>
</evidence>
<dbReference type="EMBL" id="JACVVK020000143">
    <property type="protein sequence ID" value="KAK7489045.1"/>
    <property type="molecule type" value="Genomic_DNA"/>
</dbReference>
<dbReference type="AlphaFoldDB" id="A0ABD0KP75"/>
<proteinExistence type="predicted"/>
<keyword evidence="5" id="KW-1185">Reference proteome</keyword>
<comment type="caution">
    <text evidence="1">Lacks conserved residue(s) required for the propagation of feature annotation.</text>
</comment>
<dbReference type="SMART" id="SM00181">
    <property type="entry name" value="EGF"/>
    <property type="match status" value="3"/>
</dbReference>
<dbReference type="PANTHER" id="PTHR24044">
    <property type="entry name" value="NOTCH LIGAND FAMILY MEMBER"/>
    <property type="match status" value="1"/>
</dbReference>
<dbReference type="PROSITE" id="PS00022">
    <property type="entry name" value="EGF_1"/>
    <property type="match status" value="2"/>
</dbReference>
<feature type="compositionally biased region" description="Polar residues" evidence="2">
    <location>
        <begin position="120"/>
        <end position="129"/>
    </location>
</feature>
<feature type="disulfide bond" evidence="1">
    <location>
        <begin position="177"/>
        <end position="194"/>
    </location>
</feature>